<evidence type="ECO:0000313" key="1">
    <source>
        <dbReference type="EMBL" id="GAD05109.1"/>
    </source>
</evidence>
<protein>
    <submittedName>
        <fullName evidence="1">Uncharacterized protein</fullName>
    </submittedName>
</protein>
<dbReference type="Proteomes" id="UP000018031">
    <property type="component" value="Unassembled WGS sequence"/>
</dbReference>
<reference evidence="1 2" key="2">
    <citation type="journal article" date="2013" name="Genome Announc.">
        <title>Draft Genome Sequences of Porphyromonas crevioricanis JCM 15906T and Porphyromonas cansulci JCM 13913T Isolated from a Canine Oral Cavity.</title>
        <authorList>
            <person name="Sakamoto M."/>
            <person name="Tanaka N."/>
            <person name="Shiwa Y."/>
            <person name="Yoshikawa H."/>
            <person name="Ohkuma M."/>
        </authorList>
    </citation>
    <scope>NUCLEOTIDE SEQUENCE [LARGE SCALE GENOMIC DNA]</scope>
    <source>
        <strain evidence="1 2">JCM 15906</strain>
    </source>
</reference>
<evidence type="ECO:0000313" key="2">
    <source>
        <dbReference type="Proteomes" id="UP000018031"/>
    </source>
</evidence>
<sequence length="40" mass="4602">MQQSLFVGVGQKKGQFGYFSLFEKRILINKRDRLSAKSPV</sequence>
<reference evidence="2" key="1">
    <citation type="journal article" date="2013" name="Genome">
        <title>Draft Genome Sequences of Porphyromonas crevioricanis JCM 15906T and Porphyromonas cansulci JCM 13913T Isolated from a Canine Oral Cavity.</title>
        <authorList>
            <person name="Sakamoto M."/>
            <person name="Tanaka N."/>
            <person name="Shiwa Y."/>
            <person name="Yoshikawa H."/>
            <person name="Ohkuma M."/>
        </authorList>
    </citation>
    <scope>NUCLEOTIDE SEQUENCE [LARGE SCALE GENOMIC DNA]</scope>
    <source>
        <strain evidence="2">JCM 15906</strain>
    </source>
</reference>
<proteinExistence type="predicted"/>
<dbReference type="AlphaFoldDB" id="T1DS32"/>
<comment type="caution">
    <text evidence="1">The sequence shown here is derived from an EMBL/GenBank/DDBJ whole genome shotgun (WGS) entry which is preliminary data.</text>
</comment>
<accession>T1DS32</accession>
<gene>
    <name evidence="1" type="ORF">PORCRE_807</name>
</gene>
<name>T1DS32_9PORP</name>
<dbReference type="EMBL" id="BAOU01000019">
    <property type="protein sequence ID" value="GAD05109.1"/>
    <property type="molecule type" value="Genomic_DNA"/>
</dbReference>
<organism evidence="1 2">
    <name type="scientific">Porphyromonas crevioricanis JCM 15906</name>
    <dbReference type="NCBI Taxonomy" id="1305617"/>
    <lineage>
        <taxon>Bacteria</taxon>
        <taxon>Pseudomonadati</taxon>
        <taxon>Bacteroidota</taxon>
        <taxon>Bacteroidia</taxon>
        <taxon>Bacteroidales</taxon>
        <taxon>Porphyromonadaceae</taxon>
        <taxon>Porphyromonas</taxon>
    </lineage>
</organism>